<sequence length="154" mass="16671">MSSARGRANHSLYLARLLLAAWERELGREDTPATVLAQAWAPAVRNHLLDAYGWFLLELLKPAEMPASLPVSVAQLPAAEPGKAVPAEVAEFEQLEQQGWLAEMLQAPVSQAVHRGSDSLASSVDGLPTPVTMAAWAEQLDRAFARMGDLLDEC</sequence>
<evidence type="ECO:0008006" key="3">
    <source>
        <dbReference type="Google" id="ProtNLM"/>
    </source>
</evidence>
<name>A0A6C0U9K1_9GAMM</name>
<dbReference type="RefSeq" id="WP_163496772.1">
    <property type="nucleotide sequence ID" value="NZ_CP048711.1"/>
</dbReference>
<dbReference type="Proteomes" id="UP000477680">
    <property type="component" value="Chromosome"/>
</dbReference>
<dbReference type="EMBL" id="CP048711">
    <property type="protein sequence ID" value="QIB67345.1"/>
    <property type="molecule type" value="Genomic_DNA"/>
</dbReference>
<accession>A0A6C0U9K1</accession>
<keyword evidence="2" id="KW-1185">Reference proteome</keyword>
<evidence type="ECO:0000313" key="1">
    <source>
        <dbReference type="EMBL" id="QIB67345.1"/>
    </source>
</evidence>
<reference evidence="1 2" key="1">
    <citation type="submission" date="2020-02" db="EMBL/GenBank/DDBJ databases">
        <title>Genome sequencing for Kineobactrum sp. M2.</title>
        <authorList>
            <person name="Park S.-J."/>
        </authorList>
    </citation>
    <scope>NUCLEOTIDE SEQUENCE [LARGE SCALE GENOMIC DNA]</scope>
    <source>
        <strain evidence="1 2">M2</strain>
    </source>
</reference>
<dbReference type="AlphaFoldDB" id="A0A6C0U9K1"/>
<protein>
    <recommendedName>
        <fullName evidence="3">PasA protein</fullName>
    </recommendedName>
</protein>
<dbReference type="InterPro" id="IPR046493">
    <property type="entry name" value="DUF6586"/>
</dbReference>
<dbReference type="Pfam" id="PF20227">
    <property type="entry name" value="DUF6586"/>
    <property type="match status" value="1"/>
</dbReference>
<proteinExistence type="predicted"/>
<evidence type="ECO:0000313" key="2">
    <source>
        <dbReference type="Proteomes" id="UP000477680"/>
    </source>
</evidence>
<gene>
    <name evidence="1" type="ORF">G3T16_20040</name>
</gene>
<organism evidence="1 2">
    <name type="scientific">Kineobactrum salinum</name>
    <dbReference type="NCBI Taxonomy" id="2708301"/>
    <lineage>
        <taxon>Bacteria</taxon>
        <taxon>Pseudomonadati</taxon>
        <taxon>Pseudomonadota</taxon>
        <taxon>Gammaproteobacteria</taxon>
        <taxon>Cellvibrionales</taxon>
        <taxon>Halieaceae</taxon>
        <taxon>Kineobactrum</taxon>
    </lineage>
</organism>
<dbReference type="KEGG" id="kim:G3T16_20040"/>